<dbReference type="Gene3D" id="2.170.130.10">
    <property type="entry name" value="TonB-dependent receptor, plug domain"/>
    <property type="match status" value="1"/>
</dbReference>
<dbReference type="InterPro" id="IPR023996">
    <property type="entry name" value="TonB-dep_OMP_SusC/RagA"/>
</dbReference>
<evidence type="ECO:0000256" key="7">
    <source>
        <dbReference type="ARBA" id="ARBA00023237"/>
    </source>
</evidence>
<evidence type="ECO:0000256" key="4">
    <source>
        <dbReference type="ARBA" id="ARBA00022692"/>
    </source>
</evidence>
<evidence type="ECO:0000256" key="2">
    <source>
        <dbReference type="ARBA" id="ARBA00022448"/>
    </source>
</evidence>
<dbReference type="InterPro" id="IPR012910">
    <property type="entry name" value="Plug_dom"/>
</dbReference>
<keyword evidence="5 9" id="KW-0798">TonB box</keyword>
<comment type="subcellular location">
    <subcellularLocation>
        <location evidence="1 8">Cell outer membrane</location>
        <topology evidence="1 8">Multi-pass membrane protein</topology>
    </subcellularLocation>
</comment>
<dbReference type="Pfam" id="PF07715">
    <property type="entry name" value="Plug"/>
    <property type="match status" value="1"/>
</dbReference>
<dbReference type="Pfam" id="PF13715">
    <property type="entry name" value="CarbopepD_reg_2"/>
    <property type="match status" value="1"/>
</dbReference>
<name>A0A425XZ40_9BACT</name>
<dbReference type="GO" id="GO:0009279">
    <property type="term" value="C:cell outer membrane"/>
    <property type="evidence" value="ECO:0007669"/>
    <property type="project" value="UniProtKB-SubCell"/>
</dbReference>
<sequence>MKKNLKWRCLSPAIRKTLLVMKLSLILFFAFTMQLSASVLLGQQVSIRTGEASLRTVLEELKEQTGTYFMYNEDDLDASIRVELDMQNVSLEKALDEICKQAPFNYEIIEDFVVLTKKAPVIIKEVKQDKKRLKGTVKDEDGNTLPGVSVVIKGTLVGVATDIEGNYSIEFEGNNVVLVYSFVGMISKEITYSGQAVQNVTLTADTEQMDEVTVYGTGLTKISKERATGSYSVMTRAEIENSPNEEIGSSLEGNVTGLQESYNPSTGKNEIAIRGVSTINSNSSPLIVVDGFPVDGDFSTINPNDIESITVLKDAAAASIWGARAGNGVIVVTTKKGKNSGKFNIDVNSYLKIGEEFDLDYNMARASVDNQLNYEKYLVDNDYGTYWGVPDNLRDANDVYSKGVQAYFDHKRGAISTSDLDNTIARLKATNYEDDVRKYLLRRPVTQQHNVSISGSTDKASYFLSVLYNDVKGHFQESASDKVLINFRNIYQINDRLSLRFGIMSEIKKSDNSGSDINTIREMSPYEKLINEDGTYAQVDYGVNFAYMNTIAKTANGLPYNNWAYNPVQEMLNRDDITRYNNTRIQTGLDFKIIEGLTFSPSFQFERFSSKRNNYNGEDTYFVRNMVNDNVDYDMSTNTVSKTYVPKGGMLNTSDSRSKSYDIRNQINFDKKIGDEHEINLVAASEHAWTITESNGNTLYGYDPDKNTHANPPYGYGSSAVTWNTLITNSYGNLSSGHSLGYSSTRLFSFFANGAYTFKQKYTLTGSYRTDASNMIVDDPKFRYSPFWSIGGSWNAKRESFLQPVKFIDRLILRTTYGISGNTVTTASTVPVISLSSSPSNRTGAHYGYVSDFGNPNLRWEKINQLNVAVDFSMFNRMLYGSFEVYNKQSEDLLAEVSVAPTYGTSRQIFNVAEVSNKGIELNLNSNLKFGDFSWETGLQYSYNTSEVLSLQVDHIYPKNISSNRFVEGESVAPVYSWVYGGMNEDHLPTIIGENGTTYTMNENIGSNGENGADVLRNMGTLIAPHVLGWRNSFKYKGFTARALITAKFGHKFRRSTHDYAMISRTKSFYHEDLNGLMEGKADEMGIPALPTGYEFYSYRWAWYVPHLNTLVEDASHIRIKELYLGYALPKKIASSIGLDKLTVYAHARDLGTIWTANDKGIDPEYIKGSRIKSGPSYTFGFNLGF</sequence>
<dbReference type="EMBL" id="QQWG01000013">
    <property type="protein sequence ID" value="RRG20387.1"/>
    <property type="molecule type" value="Genomic_DNA"/>
</dbReference>
<feature type="domain" description="TonB-dependent receptor-like beta-barrel" evidence="10">
    <location>
        <begin position="538"/>
        <end position="946"/>
    </location>
</feature>
<evidence type="ECO:0000256" key="6">
    <source>
        <dbReference type="ARBA" id="ARBA00023136"/>
    </source>
</evidence>
<evidence type="ECO:0000259" key="10">
    <source>
        <dbReference type="Pfam" id="PF00593"/>
    </source>
</evidence>
<keyword evidence="4 8" id="KW-0812">Transmembrane</keyword>
<evidence type="ECO:0000313" key="13">
    <source>
        <dbReference type="Proteomes" id="UP000285794"/>
    </source>
</evidence>
<protein>
    <submittedName>
        <fullName evidence="12">SusC/RagA family TonB-linked outer membrane protein</fullName>
    </submittedName>
</protein>
<dbReference type="PROSITE" id="PS52016">
    <property type="entry name" value="TONB_DEPENDENT_REC_3"/>
    <property type="match status" value="1"/>
</dbReference>
<gene>
    <name evidence="12" type="ORF">DWB61_12640</name>
</gene>
<dbReference type="InterPro" id="IPR000531">
    <property type="entry name" value="Beta-barrel_TonB"/>
</dbReference>
<dbReference type="InterPro" id="IPR037066">
    <property type="entry name" value="Plug_dom_sf"/>
</dbReference>
<comment type="caution">
    <text evidence="12">The sequence shown here is derived from an EMBL/GenBank/DDBJ whole genome shotgun (WGS) entry which is preliminary data.</text>
</comment>
<evidence type="ECO:0000256" key="8">
    <source>
        <dbReference type="PROSITE-ProRule" id="PRU01360"/>
    </source>
</evidence>
<dbReference type="NCBIfam" id="TIGR04057">
    <property type="entry name" value="SusC_RagA_signa"/>
    <property type="match status" value="1"/>
</dbReference>
<organism evidence="12 13">
    <name type="scientific">Ancylomarina euxinus</name>
    <dbReference type="NCBI Taxonomy" id="2283627"/>
    <lineage>
        <taxon>Bacteria</taxon>
        <taxon>Pseudomonadati</taxon>
        <taxon>Bacteroidota</taxon>
        <taxon>Bacteroidia</taxon>
        <taxon>Marinilabiliales</taxon>
        <taxon>Marinifilaceae</taxon>
        <taxon>Ancylomarina</taxon>
    </lineage>
</organism>
<evidence type="ECO:0000256" key="9">
    <source>
        <dbReference type="RuleBase" id="RU003357"/>
    </source>
</evidence>
<keyword evidence="6 8" id="KW-0472">Membrane</keyword>
<dbReference type="InterPro" id="IPR036942">
    <property type="entry name" value="Beta-barrel_TonB_sf"/>
</dbReference>
<dbReference type="InterPro" id="IPR023997">
    <property type="entry name" value="TonB-dep_OMP_SusC/RagA_CS"/>
</dbReference>
<dbReference type="NCBIfam" id="TIGR04056">
    <property type="entry name" value="OMP_RagA_SusC"/>
    <property type="match status" value="1"/>
</dbReference>
<dbReference type="RefSeq" id="WP_125031249.1">
    <property type="nucleotide sequence ID" value="NZ_JAPXVP010000011.1"/>
</dbReference>
<keyword evidence="2 8" id="KW-0813">Transport</keyword>
<reference evidence="12 13" key="1">
    <citation type="submission" date="2018-07" db="EMBL/GenBank/DDBJ databases">
        <title>Draft genome sequence of Ancylomarina sp. M1P.</title>
        <authorList>
            <person name="Yadav S."/>
            <person name="Villanueva L."/>
            <person name="Damste J.S.S."/>
        </authorList>
    </citation>
    <scope>NUCLEOTIDE SEQUENCE [LARGE SCALE GENOMIC DNA]</scope>
    <source>
        <strain evidence="12 13">M1P</strain>
    </source>
</reference>
<evidence type="ECO:0000259" key="11">
    <source>
        <dbReference type="Pfam" id="PF07715"/>
    </source>
</evidence>
<evidence type="ECO:0000313" key="12">
    <source>
        <dbReference type="EMBL" id="RRG20387.1"/>
    </source>
</evidence>
<accession>A0A425XZ40</accession>
<proteinExistence type="inferred from homology"/>
<feature type="domain" description="TonB-dependent receptor plug" evidence="11">
    <location>
        <begin position="224"/>
        <end position="329"/>
    </location>
</feature>
<dbReference type="Pfam" id="PF00593">
    <property type="entry name" value="TonB_dep_Rec_b-barrel"/>
    <property type="match status" value="1"/>
</dbReference>
<evidence type="ECO:0000256" key="3">
    <source>
        <dbReference type="ARBA" id="ARBA00022452"/>
    </source>
</evidence>
<dbReference type="Proteomes" id="UP000285794">
    <property type="component" value="Unassembled WGS sequence"/>
</dbReference>
<evidence type="ECO:0000256" key="1">
    <source>
        <dbReference type="ARBA" id="ARBA00004571"/>
    </source>
</evidence>
<dbReference type="Gene3D" id="2.60.40.1120">
    <property type="entry name" value="Carboxypeptidase-like, regulatory domain"/>
    <property type="match status" value="1"/>
</dbReference>
<comment type="similarity">
    <text evidence="8 9">Belongs to the TonB-dependent receptor family.</text>
</comment>
<dbReference type="InterPro" id="IPR008969">
    <property type="entry name" value="CarboxyPept-like_regulatory"/>
</dbReference>
<keyword evidence="7 8" id="KW-0998">Cell outer membrane</keyword>
<dbReference type="InterPro" id="IPR039426">
    <property type="entry name" value="TonB-dep_rcpt-like"/>
</dbReference>
<keyword evidence="3 8" id="KW-1134">Transmembrane beta strand</keyword>
<evidence type="ECO:0000256" key="5">
    <source>
        <dbReference type="ARBA" id="ARBA00023077"/>
    </source>
</evidence>
<dbReference type="SUPFAM" id="SSF49464">
    <property type="entry name" value="Carboxypeptidase regulatory domain-like"/>
    <property type="match status" value="1"/>
</dbReference>
<dbReference type="Gene3D" id="2.40.170.20">
    <property type="entry name" value="TonB-dependent receptor, beta-barrel domain"/>
    <property type="match status" value="1"/>
</dbReference>
<dbReference type="AlphaFoldDB" id="A0A425XZ40"/>
<keyword evidence="13" id="KW-1185">Reference proteome</keyword>
<dbReference type="SUPFAM" id="SSF56935">
    <property type="entry name" value="Porins"/>
    <property type="match status" value="1"/>
</dbReference>